<organism evidence="2">
    <name type="scientific">human gut metagenome</name>
    <dbReference type="NCBI Taxonomy" id="408170"/>
    <lineage>
        <taxon>unclassified sequences</taxon>
        <taxon>metagenomes</taxon>
        <taxon>organismal metagenomes</taxon>
    </lineage>
</organism>
<gene>
    <name evidence="2" type="ORF">LEA_20073</name>
</gene>
<dbReference type="GO" id="GO:0008173">
    <property type="term" value="F:RNA methyltransferase activity"/>
    <property type="evidence" value="ECO:0007669"/>
    <property type="project" value="InterPro"/>
</dbReference>
<feature type="non-terminal residue" evidence="2">
    <location>
        <position position="166"/>
    </location>
</feature>
<protein>
    <submittedName>
        <fullName evidence="2">Sun protein</fullName>
    </submittedName>
</protein>
<accession>K1RK67</accession>
<sequence length="166" mass="18245">GFRTLKGFVNAVLRNISRSKKQMPLPDPKDTVKYLSIKYSMPEWIVNLWLPAYGREGTETLLKGLLSIHPVSLRFSTELTEAERESLAEKIEKTGVRLQQSRELPYVYLAQNLENVSELPGFAEGKFTVQDASSALAVEAAGICPGNTVMDLCAAPGGKTILAAEF</sequence>
<dbReference type="PANTHER" id="PTHR22807">
    <property type="entry name" value="NOP2 YEAST -RELATED NOL1/NOP2/FMU SUN DOMAIN-CONTAINING"/>
    <property type="match status" value="1"/>
</dbReference>
<dbReference type="AlphaFoldDB" id="K1RK67"/>
<dbReference type="Gene3D" id="3.40.50.150">
    <property type="entry name" value="Vaccinia Virus protein VP39"/>
    <property type="match status" value="1"/>
</dbReference>
<dbReference type="InterPro" id="IPR001678">
    <property type="entry name" value="MeTrfase_RsmB-F_NOP2_dom"/>
</dbReference>
<dbReference type="InterPro" id="IPR029063">
    <property type="entry name" value="SAM-dependent_MTases_sf"/>
</dbReference>
<dbReference type="EMBL" id="AJWY01013790">
    <property type="protein sequence ID" value="EKC45828.1"/>
    <property type="molecule type" value="Genomic_DNA"/>
</dbReference>
<proteinExistence type="predicted"/>
<reference evidence="2" key="1">
    <citation type="journal article" date="2013" name="Environ. Microbiol.">
        <title>Microbiota from the distal guts of lean and obese adolescents exhibit partial functional redundancy besides clear differences in community structure.</title>
        <authorList>
            <person name="Ferrer M."/>
            <person name="Ruiz A."/>
            <person name="Lanza F."/>
            <person name="Haange S.B."/>
            <person name="Oberbach A."/>
            <person name="Till H."/>
            <person name="Bargiela R."/>
            <person name="Campoy C."/>
            <person name="Segura M.T."/>
            <person name="Richter M."/>
            <person name="von Bergen M."/>
            <person name="Seifert J."/>
            <person name="Suarez A."/>
        </authorList>
    </citation>
    <scope>NUCLEOTIDE SEQUENCE</scope>
</reference>
<dbReference type="PANTHER" id="PTHR22807:SF53">
    <property type="entry name" value="RIBOSOMAL RNA SMALL SUBUNIT METHYLTRANSFERASE B-RELATED"/>
    <property type="match status" value="1"/>
</dbReference>
<dbReference type="Gene3D" id="3.30.70.1170">
    <property type="entry name" value="Sun protein, domain 3"/>
    <property type="match status" value="1"/>
</dbReference>
<dbReference type="SUPFAM" id="SSF53335">
    <property type="entry name" value="S-adenosyl-L-methionine-dependent methyltransferases"/>
    <property type="match status" value="1"/>
</dbReference>
<feature type="non-terminal residue" evidence="2">
    <location>
        <position position="1"/>
    </location>
</feature>
<feature type="domain" description="SAM-dependent MTase RsmB/NOP-type" evidence="1">
    <location>
        <begin position="61"/>
        <end position="166"/>
    </location>
</feature>
<comment type="caution">
    <text evidence="2">The sequence shown here is derived from an EMBL/GenBank/DDBJ whole genome shotgun (WGS) entry which is preliminary data.</text>
</comment>
<evidence type="ECO:0000313" key="2">
    <source>
        <dbReference type="EMBL" id="EKC45828.1"/>
    </source>
</evidence>
<dbReference type="PRINTS" id="PR02008">
    <property type="entry name" value="RCMTFAMILY"/>
</dbReference>
<name>K1RK67_9ZZZZ</name>
<dbReference type="GO" id="GO:0001510">
    <property type="term" value="P:RNA methylation"/>
    <property type="evidence" value="ECO:0007669"/>
    <property type="project" value="InterPro"/>
</dbReference>
<dbReference type="PROSITE" id="PS51686">
    <property type="entry name" value="SAM_MT_RSMB_NOP"/>
    <property type="match status" value="1"/>
</dbReference>
<evidence type="ECO:0000259" key="1">
    <source>
        <dbReference type="PROSITE" id="PS51686"/>
    </source>
</evidence>
<dbReference type="InterPro" id="IPR023267">
    <property type="entry name" value="RCMT"/>
</dbReference>